<gene>
    <name evidence="2" type="ORF">ASZ90_002762</name>
</gene>
<keyword evidence="1" id="KW-0812">Transmembrane</keyword>
<sequence length="65" mass="7667">MRIGEALIRRLVLLSRKCGVFLFRRGNHPMHHILLLEYFYLCVVLPPIPCLVWRNGKKPMSDCDM</sequence>
<evidence type="ECO:0000256" key="1">
    <source>
        <dbReference type="SAM" id="Phobius"/>
    </source>
</evidence>
<organism evidence="2">
    <name type="scientific">hydrocarbon metagenome</name>
    <dbReference type="NCBI Taxonomy" id="938273"/>
    <lineage>
        <taxon>unclassified sequences</taxon>
        <taxon>metagenomes</taxon>
        <taxon>ecological metagenomes</taxon>
    </lineage>
</organism>
<reference evidence="2" key="1">
    <citation type="journal article" date="2015" name="Proc. Natl. Acad. Sci. U.S.A.">
        <title>Networks of energetic and metabolic interactions define dynamics in microbial communities.</title>
        <authorList>
            <person name="Embree M."/>
            <person name="Liu J.K."/>
            <person name="Al-Bassam M.M."/>
            <person name="Zengler K."/>
        </authorList>
    </citation>
    <scope>NUCLEOTIDE SEQUENCE</scope>
</reference>
<feature type="transmembrane region" description="Helical" evidence="1">
    <location>
        <begin position="33"/>
        <end position="53"/>
    </location>
</feature>
<name>A0A0W8G2G9_9ZZZZ</name>
<protein>
    <submittedName>
        <fullName evidence="2">Uncharacterized protein</fullName>
    </submittedName>
</protein>
<accession>A0A0W8G2G9</accession>
<proteinExistence type="predicted"/>
<keyword evidence="1" id="KW-1133">Transmembrane helix</keyword>
<dbReference type="EMBL" id="LNQE01000332">
    <property type="protein sequence ID" value="KUG27384.1"/>
    <property type="molecule type" value="Genomic_DNA"/>
</dbReference>
<evidence type="ECO:0000313" key="2">
    <source>
        <dbReference type="EMBL" id="KUG27384.1"/>
    </source>
</evidence>
<dbReference type="AlphaFoldDB" id="A0A0W8G2G9"/>
<keyword evidence="1" id="KW-0472">Membrane</keyword>
<comment type="caution">
    <text evidence="2">The sequence shown here is derived from an EMBL/GenBank/DDBJ whole genome shotgun (WGS) entry which is preliminary data.</text>
</comment>